<dbReference type="InterPro" id="IPR007515">
    <property type="entry name" value="Mss4"/>
</dbReference>
<dbReference type="PANTHER" id="PTHR13276:SF0">
    <property type="entry name" value="GUANINE NUCLEOTIDE EXCHANGE FACTOR MSS4"/>
    <property type="match status" value="1"/>
</dbReference>
<sequence length="106" mass="11755">MSSVAEPAEAMVETPVPDSHRELVVPRDEKNTSILRCAFCNCTILKEGQGTFVRIEKQLPQMSVKAGEEFGDETYLTCADCERGPIGFHDVSTKCSYVALKRVIMN</sequence>
<dbReference type="Pfam" id="PF04421">
    <property type="entry name" value="Mss4"/>
    <property type="match status" value="1"/>
</dbReference>
<evidence type="ECO:0000313" key="5">
    <source>
        <dbReference type="EMBL" id="VDP05133.1"/>
    </source>
</evidence>
<dbReference type="GO" id="GO:0005829">
    <property type="term" value="C:cytosol"/>
    <property type="evidence" value="ECO:0007669"/>
    <property type="project" value="TreeGrafter"/>
</dbReference>
<dbReference type="PROSITE" id="PS51796">
    <property type="entry name" value="MSS4"/>
    <property type="match status" value="1"/>
</dbReference>
<accession>A0A183IM31</accession>
<dbReference type="PANTHER" id="PTHR13276">
    <property type="entry name" value="GUANINE NUCLEOTIDE EXCHANGE FACTOR MSS4"/>
    <property type="match status" value="1"/>
</dbReference>
<organism evidence="7">
    <name type="scientific">Soboliphyme baturini</name>
    <dbReference type="NCBI Taxonomy" id="241478"/>
    <lineage>
        <taxon>Eukaryota</taxon>
        <taxon>Metazoa</taxon>
        <taxon>Ecdysozoa</taxon>
        <taxon>Nematoda</taxon>
        <taxon>Enoplea</taxon>
        <taxon>Dorylaimia</taxon>
        <taxon>Dioctophymatida</taxon>
        <taxon>Dioctophymatoidea</taxon>
        <taxon>Soboliphymatidae</taxon>
        <taxon>Soboliphyme</taxon>
    </lineage>
</organism>
<gene>
    <name evidence="5" type="ORF">SBAD_LOCUS4677</name>
</gene>
<dbReference type="AlphaFoldDB" id="A0A183IM31"/>
<dbReference type="Proteomes" id="UP000270296">
    <property type="component" value="Unassembled WGS sequence"/>
</dbReference>
<evidence type="ECO:0000313" key="7">
    <source>
        <dbReference type="WBParaSite" id="SBAD_0000487301-mRNA-1"/>
    </source>
</evidence>
<dbReference type="GO" id="GO:0016020">
    <property type="term" value="C:membrane"/>
    <property type="evidence" value="ECO:0007669"/>
    <property type="project" value="TreeGrafter"/>
</dbReference>
<dbReference type="WBParaSite" id="SBAD_0000487301-mRNA-1">
    <property type="protein sequence ID" value="SBAD_0000487301-mRNA-1"/>
    <property type="gene ID" value="SBAD_0000487301"/>
</dbReference>
<dbReference type="SUPFAM" id="SSF51316">
    <property type="entry name" value="Mss4-like"/>
    <property type="match status" value="1"/>
</dbReference>
<reference evidence="7" key="1">
    <citation type="submission" date="2016-06" db="UniProtKB">
        <authorList>
            <consortium name="WormBaseParasite"/>
        </authorList>
    </citation>
    <scope>IDENTIFICATION</scope>
</reference>
<keyword evidence="6" id="KW-1185">Reference proteome</keyword>
<name>A0A183IM31_9BILA</name>
<keyword evidence="3" id="KW-0653">Protein transport</keyword>
<protein>
    <submittedName>
        <fullName evidence="7">Mis18 domain-containing protein</fullName>
    </submittedName>
</protein>
<dbReference type="InterPro" id="IPR011323">
    <property type="entry name" value="Mss4/transl-control_tumour"/>
</dbReference>
<proteinExistence type="predicted"/>
<evidence type="ECO:0000256" key="4">
    <source>
        <dbReference type="SAM" id="MobiDB-lite"/>
    </source>
</evidence>
<evidence type="ECO:0000256" key="1">
    <source>
        <dbReference type="ARBA" id="ARBA00022448"/>
    </source>
</evidence>
<dbReference type="GO" id="GO:0005085">
    <property type="term" value="F:guanyl-nucleotide exchange factor activity"/>
    <property type="evidence" value="ECO:0007669"/>
    <property type="project" value="UniProtKB-KW"/>
</dbReference>
<dbReference type="EMBL" id="UZAM01008478">
    <property type="protein sequence ID" value="VDP05133.1"/>
    <property type="molecule type" value="Genomic_DNA"/>
</dbReference>
<dbReference type="Gene3D" id="2.170.150.10">
    <property type="entry name" value="Metal Binding Protein, Guanine Nucleotide Exchange Factor, Chain A"/>
    <property type="match status" value="2"/>
</dbReference>
<dbReference type="GO" id="GO:0007264">
    <property type="term" value="P:small GTPase-mediated signal transduction"/>
    <property type="evidence" value="ECO:0007669"/>
    <property type="project" value="InterPro"/>
</dbReference>
<evidence type="ECO:0000256" key="3">
    <source>
        <dbReference type="ARBA" id="ARBA00022927"/>
    </source>
</evidence>
<reference evidence="5 6" key="2">
    <citation type="submission" date="2018-11" db="EMBL/GenBank/DDBJ databases">
        <authorList>
            <consortium name="Pathogen Informatics"/>
        </authorList>
    </citation>
    <scope>NUCLEOTIDE SEQUENCE [LARGE SCALE GENOMIC DNA]</scope>
</reference>
<dbReference type="OrthoDB" id="30840at2759"/>
<feature type="region of interest" description="Disordered" evidence="4">
    <location>
        <begin position="1"/>
        <end position="21"/>
    </location>
</feature>
<dbReference type="GO" id="GO:0015031">
    <property type="term" value="P:protein transport"/>
    <property type="evidence" value="ECO:0007669"/>
    <property type="project" value="UniProtKB-KW"/>
</dbReference>
<keyword evidence="2" id="KW-0344">Guanine-nucleotide releasing factor</keyword>
<evidence type="ECO:0000313" key="6">
    <source>
        <dbReference type="Proteomes" id="UP000270296"/>
    </source>
</evidence>
<dbReference type="GO" id="GO:0006892">
    <property type="term" value="P:post-Golgi vesicle-mediated transport"/>
    <property type="evidence" value="ECO:0007669"/>
    <property type="project" value="TreeGrafter"/>
</dbReference>
<dbReference type="GO" id="GO:0008270">
    <property type="term" value="F:zinc ion binding"/>
    <property type="evidence" value="ECO:0007669"/>
    <property type="project" value="TreeGrafter"/>
</dbReference>
<evidence type="ECO:0000256" key="2">
    <source>
        <dbReference type="ARBA" id="ARBA00022658"/>
    </source>
</evidence>
<keyword evidence="1" id="KW-0813">Transport</keyword>
<dbReference type="InterPro" id="IPR011057">
    <property type="entry name" value="Mss4-like_sf"/>
</dbReference>